<dbReference type="PANTHER" id="PTHR35146">
    <property type="entry name" value="UPF0178 PROTEIN YAII"/>
    <property type="match status" value="1"/>
</dbReference>
<comment type="caution">
    <text evidence="3">The sequence shown here is derived from an EMBL/GenBank/DDBJ whole genome shotgun (WGS) entry which is preliminary data.</text>
</comment>
<dbReference type="RefSeq" id="WP_290400899.1">
    <property type="nucleotide sequence ID" value="NZ_JAUHLN010000003.1"/>
</dbReference>
<keyword evidence="4" id="KW-1185">Reference proteome</keyword>
<sequence length="164" mass="18946">MEDVEIYFMPNSKRKVWIDGDACPVPIKNVIIEHCREFNLSAFFVISYAHYTAPSPGVEWILVDANREEVDLYLMNHSTKGDIAVTQDFGLASILVPKGVVTFHPRGFIYREEEMEKMLFERYISGKERRAGHRTKGPAKFQESDLERFTGQFKKMLSNIEGIH</sequence>
<name>A0ABT8EA99_9BACL</name>
<dbReference type="PANTHER" id="PTHR35146:SF1">
    <property type="entry name" value="UPF0178 PROTEIN YAII"/>
    <property type="match status" value="1"/>
</dbReference>
<dbReference type="EMBL" id="JAUHLN010000003">
    <property type="protein sequence ID" value="MDN4074794.1"/>
    <property type="molecule type" value="Genomic_DNA"/>
</dbReference>
<proteinExistence type="inferred from homology"/>
<protein>
    <recommendedName>
        <fullName evidence="2">UPF0178 protein QYF49_17595</fullName>
    </recommendedName>
</protein>
<evidence type="ECO:0000313" key="4">
    <source>
        <dbReference type="Proteomes" id="UP001168694"/>
    </source>
</evidence>
<dbReference type="HAMAP" id="MF_00489">
    <property type="entry name" value="UPF0178"/>
    <property type="match status" value="1"/>
</dbReference>
<dbReference type="Pfam" id="PF02639">
    <property type="entry name" value="DUF188"/>
    <property type="match status" value="1"/>
</dbReference>
<comment type="similarity">
    <text evidence="1 2">Belongs to the UPF0178 family.</text>
</comment>
<reference evidence="3" key="1">
    <citation type="submission" date="2023-06" db="EMBL/GenBank/DDBJ databases">
        <title>Draft Genome Sequences of Representative Paenibacillus Polymyxa, Bacillus cereus, Fictibacillus sp., and Brevibacillus agri Strains Isolated from Amazonian Dark Earth.</title>
        <authorList>
            <person name="Pellegrinetti T.A."/>
            <person name="Cunha I.C.M."/>
            <person name="Chaves M.G."/>
            <person name="Freitas A.S."/>
            <person name="Silva A.V.R."/>
            <person name="Tsai S.M."/>
            <person name="Mendes L.W."/>
        </authorList>
    </citation>
    <scope>NUCLEOTIDE SEQUENCE</scope>
    <source>
        <strain evidence="3">CENA-BCM004</strain>
    </source>
</reference>
<dbReference type="InterPro" id="IPR003791">
    <property type="entry name" value="UPF0178"/>
</dbReference>
<dbReference type="Proteomes" id="UP001168694">
    <property type="component" value="Unassembled WGS sequence"/>
</dbReference>
<accession>A0ABT8EA99</accession>
<evidence type="ECO:0000256" key="1">
    <source>
        <dbReference type="ARBA" id="ARBA00008522"/>
    </source>
</evidence>
<gene>
    <name evidence="3" type="ORF">QYF49_17595</name>
</gene>
<evidence type="ECO:0000256" key="2">
    <source>
        <dbReference type="HAMAP-Rule" id="MF_00489"/>
    </source>
</evidence>
<organism evidence="3 4">
    <name type="scientific">Fictibacillus terranigra</name>
    <dbReference type="NCBI Taxonomy" id="3058424"/>
    <lineage>
        <taxon>Bacteria</taxon>
        <taxon>Bacillati</taxon>
        <taxon>Bacillota</taxon>
        <taxon>Bacilli</taxon>
        <taxon>Bacillales</taxon>
        <taxon>Fictibacillaceae</taxon>
        <taxon>Fictibacillus</taxon>
    </lineage>
</organism>
<evidence type="ECO:0000313" key="3">
    <source>
        <dbReference type="EMBL" id="MDN4074794.1"/>
    </source>
</evidence>